<reference evidence="2" key="1">
    <citation type="submission" date="2018-05" db="EMBL/GenBank/DDBJ databases">
        <authorList>
            <person name="Lanie J.A."/>
            <person name="Ng W.-L."/>
            <person name="Kazmierczak K.M."/>
            <person name="Andrzejewski T.M."/>
            <person name="Davidsen T.M."/>
            <person name="Wayne K.J."/>
            <person name="Tettelin H."/>
            <person name="Glass J.I."/>
            <person name="Rusch D."/>
            <person name="Podicherti R."/>
            <person name="Tsui H.-C.T."/>
            <person name="Winkler M.E."/>
        </authorList>
    </citation>
    <scope>NUCLEOTIDE SEQUENCE</scope>
</reference>
<organism evidence="2">
    <name type="scientific">marine metagenome</name>
    <dbReference type="NCBI Taxonomy" id="408172"/>
    <lineage>
        <taxon>unclassified sequences</taxon>
        <taxon>metagenomes</taxon>
        <taxon>ecological metagenomes</taxon>
    </lineage>
</organism>
<name>A0A383APG1_9ZZZZ</name>
<protein>
    <recommendedName>
        <fullName evidence="1">Mandelate racemase/muconate lactonizing enzyme N-terminal domain-containing protein</fullName>
    </recommendedName>
</protein>
<dbReference type="AlphaFoldDB" id="A0A383APG1"/>
<dbReference type="Pfam" id="PF02746">
    <property type="entry name" value="MR_MLE_N"/>
    <property type="match status" value="1"/>
</dbReference>
<evidence type="ECO:0000259" key="1">
    <source>
        <dbReference type="Pfam" id="PF02746"/>
    </source>
</evidence>
<dbReference type="InterPro" id="IPR029017">
    <property type="entry name" value="Enolase-like_N"/>
</dbReference>
<proteinExistence type="predicted"/>
<dbReference type="EMBL" id="UINC01193736">
    <property type="protein sequence ID" value="SVE09493.1"/>
    <property type="molecule type" value="Genomic_DNA"/>
</dbReference>
<feature type="domain" description="Mandelate racemase/muconate lactonizing enzyme N-terminal" evidence="1">
    <location>
        <begin position="24"/>
        <end position="84"/>
    </location>
</feature>
<dbReference type="Gene3D" id="3.30.390.10">
    <property type="entry name" value="Enolase-like, N-terminal domain"/>
    <property type="match status" value="1"/>
</dbReference>
<dbReference type="SUPFAM" id="SSF54826">
    <property type="entry name" value="Enolase N-terminal domain-like"/>
    <property type="match status" value="1"/>
</dbReference>
<evidence type="ECO:0000313" key="2">
    <source>
        <dbReference type="EMBL" id="SVE09493.1"/>
    </source>
</evidence>
<feature type="non-terminal residue" evidence="2">
    <location>
        <position position="92"/>
    </location>
</feature>
<gene>
    <name evidence="2" type="ORF">METZ01_LOCUS462347</name>
</gene>
<sequence length="92" mass="9845">MTAAFQILGETEKGRQKIHDVKTITLQGQRSYTLVKVIAEDGLYGIAEAYGSPGVGMKQQIEAIKPSLIGQDPLAIDVLYTTMGQNPNPGIG</sequence>
<accession>A0A383APG1</accession>
<dbReference type="InterPro" id="IPR013341">
    <property type="entry name" value="Mandelate_racemase_N_dom"/>
</dbReference>